<name>A0A194UN12_CYTMA</name>
<evidence type="ECO:0000313" key="3">
    <source>
        <dbReference type="Proteomes" id="UP000078576"/>
    </source>
</evidence>
<feature type="domain" description="JmjC" evidence="1">
    <location>
        <begin position="199"/>
        <end position="374"/>
    </location>
</feature>
<dbReference type="Proteomes" id="UP000078576">
    <property type="component" value="Unassembled WGS sequence"/>
</dbReference>
<organism evidence="2 3">
    <name type="scientific">Cytospora mali</name>
    <name type="common">Apple Valsa canker fungus</name>
    <name type="synonym">Valsa mali</name>
    <dbReference type="NCBI Taxonomy" id="578113"/>
    <lineage>
        <taxon>Eukaryota</taxon>
        <taxon>Fungi</taxon>
        <taxon>Dikarya</taxon>
        <taxon>Ascomycota</taxon>
        <taxon>Pezizomycotina</taxon>
        <taxon>Sordariomycetes</taxon>
        <taxon>Sordariomycetidae</taxon>
        <taxon>Diaporthales</taxon>
        <taxon>Cytosporaceae</taxon>
        <taxon>Cytospora</taxon>
    </lineage>
</organism>
<dbReference type="STRING" id="694573.A0A194UN12"/>
<dbReference type="Gene3D" id="2.60.120.650">
    <property type="entry name" value="Cupin"/>
    <property type="match status" value="1"/>
</dbReference>
<keyword evidence="3" id="KW-1185">Reference proteome</keyword>
<dbReference type="PROSITE" id="PS51184">
    <property type="entry name" value="JMJC"/>
    <property type="match status" value="1"/>
</dbReference>
<dbReference type="Pfam" id="PF13621">
    <property type="entry name" value="Cupin_8"/>
    <property type="match status" value="1"/>
</dbReference>
<reference evidence="3" key="1">
    <citation type="submission" date="2014-12" db="EMBL/GenBank/DDBJ databases">
        <title>Genome Sequence of Valsa Canker Pathogens Uncovers a Specific Adaption of Colonization on Woody Bark.</title>
        <authorList>
            <person name="Yin Z."/>
            <person name="Liu H."/>
            <person name="Gao X."/>
            <person name="Li Z."/>
            <person name="Song N."/>
            <person name="Ke X."/>
            <person name="Dai Q."/>
            <person name="Wu Y."/>
            <person name="Sun Y."/>
            <person name="Xu J.-R."/>
            <person name="Kang Z.K."/>
            <person name="Wang L."/>
            <person name="Huang L."/>
        </authorList>
    </citation>
    <scope>NUCLEOTIDE SEQUENCE [LARGE SCALE GENOMIC DNA]</scope>
    <source>
        <strain evidence="3">SXYL134</strain>
    </source>
</reference>
<evidence type="ECO:0000313" key="2">
    <source>
        <dbReference type="EMBL" id="KUI53049.1"/>
    </source>
</evidence>
<dbReference type="OrthoDB" id="263283at2759"/>
<evidence type="ECO:0000259" key="1">
    <source>
        <dbReference type="PROSITE" id="PS51184"/>
    </source>
</evidence>
<dbReference type="InterPro" id="IPR003347">
    <property type="entry name" value="JmjC_dom"/>
</dbReference>
<proteinExistence type="predicted"/>
<dbReference type="AlphaFoldDB" id="A0A194UN12"/>
<dbReference type="EMBL" id="KN714667">
    <property type="protein sequence ID" value="KUI53049.1"/>
    <property type="molecule type" value="Genomic_DNA"/>
</dbReference>
<accession>A0A194UN12</accession>
<dbReference type="PANTHER" id="PTHR12461">
    <property type="entry name" value="HYPOXIA-INDUCIBLE FACTOR 1 ALPHA INHIBITOR-RELATED"/>
    <property type="match status" value="1"/>
</dbReference>
<gene>
    <name evidence="2" type="ORF">VP1G_00556</name>
</gene>
<protein>
    <submittedName>
        <fullName evidence="2">Lysine-specific demethylase JMJD5</fullName>
    </submittedName>
</protein>
<dbReference type="PANTHER" id="PTHR12461:SF105">
    <property type="entry name" value="HYPOXIA-INDUCIBLE FACTOR 1-ALPHA INHIBITOR"/>
    <property type="match status" value="1"/>
</dbReference>
<dbReference type="InterPro" id="IPR041667">
    <property type="entry name" value="Cupin_8"/>
</dbReference>
<sequence length="374" mass="42303">MMLIRRVSRLVQSRSWKGVRYRSLHSSDSAIRRVTAVDEAHDMIDVQYFRDQAFDAGKPLLMKRQRDSASRIPAIDKWFGPMREVGVFSEATALTSHPTEMTATKHLEAFSLVHVPYELMYPQLCEGGVGNEAVDQFIQSLESENDITTPTVEGILPSLLRHQLSLKGGDFKRGEHIEQRLLRLEAPLALLIAALRYNSRVKQADRLRQLYIAQASLDDLPEELVNALPTPSIVEKAGKGDIYASSIWLGLEPTYTPLHRDPNPNLFIQLCSSKTIRLLPPSQGDSIFHHVQLMLGRHGGNSRIRGTEMMEGPERTLLYKAIWEEPDISLKEVAIHEVDLKPGDALFIPKGWWHSVKSGVDDGRLNGSVNWWFR</sequence>
<dbReference type="SUPFAM" id="SSF51197">
    <property type="entry name" value="Clavaminate synthase-like"/>
    <property type="match status" value="1"/>
</dbReference>